<dbReference type="AlphaFoldDB" id="A0A015JEH0"/>
<dbReference type="InterPro" id="IPR001245">
    <property type="entry name" value="Ser-Thr/Tyr_kinase_cat_dom"/>
</dbReference>
<dbReference type="Pfam" id="PF07714">
    <property type="entry name" value="PK_Tyr_Ser-Thr"/>
    <property type="match status" value="1"/>
</dbReference>
<dbReference type="PROSITE" id="PS50011">
    <property type="entry name" value="PROTEIN_KINASE_DOM"/>
    <property type="match status" value="1"/>
</dbReference>
<evidence type="ECO:0000313" key="2">
    <source>
        <dbReference type="EMBL" id="EXX67872.1"/>
    </source>
</evidence>
<accession>A0A015JEH0</accession>
<protein>
    <submittedName>
        <fullName evidence="2">Polo kinase CDC5</fullName>
    </submittedName>
</protein>
<dbReference type="Gene3D" id="1.10.510.10">
    <property type="entry name" value="Transferase(Phosphotransferase) domain 1"/>
    <property type="match status" value="1"/>
</dbReference>
<dbReference type="EMBL" id="JEMT01017506">
    <property type="protein sequence ID" value="EXX67872.1"/>
    <property type="molecule type" value="Genomic_DNA"/>
</dbReference>
<dbReference type="InterPro" id="IPR011009">
    <property type="entry name" value="Kinase-like_dom_sf"/>
</dbReference>
<dbReference type="PANTHER" id="PTHR44329">
    <property type="entry name" value="SERINE/THREONINE-PROTEIN KINASE TNNI3K-RELATED"/>
    <property type="match status" value="1"/>
</dbReference>
<dbReference type="InterPro" id="IPR051681">
    <property type="entry name" value="Ser/Thr_Kinases-Pseudokinases"/>
</dbReference>
<keyword evidence="2" id="KW-0808">Transferase</keyword>
<dbReference type="HOGENOM" id="CLU_000288_7_34_1"/>
<reference evidence="2 3" key="1">
    <citation type="submission" date="2014-02" db="EMBL/GenBank/DDBJ databases">
        <title>Single nucleus genome sequencing reveals high similarity among nuclei of an endomycorrhizal fungus.</title>
        <authorList>
            <person name="Lin K."/>
            <person name="Geurts R."/>
            <person name="Zhang Z."/>
            <person name="Limpens E."/>
            <person name="Saunders D.G."/>
            <person name="Mu D."/>
            <person name="Pang E."/>
            <person name="Cao H."/>
            <person name="Cha H."/>
            <person name="Lin T."/>
            <person name="Zhou Q."/>
            <person name="Shang Y."/>
            <person name="Li Y."/>
            <person name="Ivanov S."/>
            <person name="Sharma T."/>
            <person name="Velzen R.V."/>
            <person name="Ruijter N.D."/>
            <person name="Aanen D.K."/>
            <person name="Win J."/>
            <person name="Kamoun S."/>
            <person name="Bisseling T."/>
            <person name="Huang S."/>
        </authorList>
    </citation>
    <scope>NUCLEOTIDE SEQUENCE [LARGE SCALE GENOMIC DNA]</scope>
    <source>
        <strain evidence="3">DAOM197198w</strain>
    </source>
</reference>
<gene>
    <name evidence="2" type="ORF">RirG_110360</name>
</gene>
<dbReference type="SUPFAM" id="SSF56112">
    <property type="entry name" value="Protein kinase-like (PK-like)"/>
    <property type="match status" value="1"/>
</dbReference>
<dbReference type="GO" id="GO:0004674">
    <property type="term" value="F:protein serine/threonine kinase activity"/>
    <property type="evidence" value="ECO:0007669"/>
    <property type="project" value="TreeGrafter"/>
</dbReference>
<feature type="domain" description="Protein kinase" evidence="1">
    <location>
        <begin position="137"/>
        <end position="407"/>
    </location>
</feature>
<proteinExistence type="predicted"/>
<comment type="caution">
    <text evidence="2">The sequence shown here is derived from an EMBL/GenBank/DDBJ whole genome shotgun (WGS) entry which is preliminary data.</text>
</comment>
<dbReference type="OrthoDB" id="2362632at2759"/>
<dbReference type="Proteomes" id="UP000022910">
    <property type="component" value="Unassembled WGS sequence"/>
</dbReference>
<evidence type="ECO:0000313" key="3">
    <source>
        <dbReference type="Proteomes" id="UP000022910"/>
    </source>
</evidence>
<keyword evidence="3" id="KW-1185">Reference proteome</keyword>
<keyword evidence="2" id="KW-0418">Kinase</keyword>
<dbReference type="GO" id="GO:0005524">
    <property type="term" value="F:ATP binding"/>
    <property type="evidence" value="ECO:0007669"/>
    <property type="project" value="InterPro"/>
</dbReference>
<name>A0A015JEH0_RHIIW</name>
<evidence type="ECO:0000259" key="1">
    <source>
        <dbReference type="PROSITE" id="PS50011"/>
    </source>
</evidence>
<sequence length="596" mass="69707">MSYIRRELVAASINRANVSIDYNIYDNIHKIHEFKKQTILADNFLTNDEKTYAIKDLNKTYDKNKINYNSGTRRICETCNQECLATLYCEYCVQNYLKANFSNWTSGNNDIDNLIQKCQIEALHPQMIIEWIPYNNLQNIKYLTKGGFSEIYTTVWIDGGYTEWDSKEQKLIRFGRQKVILKGLENVENANQRWFEEAESHLKISNKSPVIVQCYGLTQNPSNGNYMLVIEKADIDLRKYLQQTQNQLTWKERIKVAYDIIVALSVIHRENAIHRDLHSGNILYSELYQQWFISDLGFCGPADKSSESIYGNLPYIAPEVISGKKTTIKSDIYSIGMLMWEISSGQPPFSYYENYYNLALNIINGMRPKVISGTPLKYENLMKQCWDADPLKRPEIGTLFDGIYEILQFYQNISNEILQQETNKNLERNKLINNSMSKHVSSKLFTSNIHQFKNLPEPRNATEEEQEAFHSKSYDCFNIPDNIEDFNNSSNQNYAGASNLKDDSEELSKSFNELQINSNEDNQINYGKEIVEQQQIKQYNLNIDDDDETYDDKNFHSEEEDVFEIPDGKYFILPLYSLYFCKKNNYIYFVFYLLID</sequence>
<dbReference type="InterPro" id="IPR000719">
    <property type="entry name" value="Prot_kinase_dom"/>
</dbReference>
<organism evidence="2 3">
    <name type="scientific">Rhizophagus irregularis (strain DAOM 197198w)</name>
    <name type="common">Glomus intraradices</name>
    <dbReference type="NCBI Taxonomy" id="1432141"/>
    <lineage>
        <taxon>Eukaryota</taxon>
        <taxon>Fungi</taxon>
        <taxon>Fungi incertae sedis</taxon>
        <taxon>Mucoromycota</taxon>
        <taxon>Glomeromycotina</taxon>
        <taxon>Glomeromycetes</taxon>
        <taxon>Glomerales</taxon>
        <taxon>Glomeraceae</taxon>
        <taxon>Rhizophagus</taxon>
    </lineage>
</organism>